<reference evidence="1 2" key="1">
    <citation type="journal article" date="2022" name="Nat. Ecol. Evol.">
        <title>A masculinizing supergene underlies an exaggerated male reproductive morph in a spider.</title>
        <authorList>
            <person name="Hendrickx F."/>
            <person name="De Corte Z."/>
            <person name="Sonet G."/>
            <person name="Van Belleghem S.M."/>
            <person name="Kostlbacher S."/>
            <person name="Vangestel C."/>
        </authorList>
    </citation>
    <scope>NUCLEOTIDE SEQUENCE [LARGE SCALE GENOMIC DNA]</scope>
    <source>
        <strain evidence="1">W744_W776</strain>
    </source>
</reference>
<comment type="caution">
    <text evidence="1">The sequence shown here is derived from an EMBL/GenBank/DDBJ whole genome shotgun (WGS) entry which is preliminary data.</text>
</comment>
<sequence length="68" mass="7632">MTPERSSALLHEMEKQTTLSIHPKEQCRSPLQIEDTPIIINTLLFRTKSMLLPSCPILGTSTHSKLMG</sequence>
<accession>A0AAV6VY07</accession>
<dbReference type="Proteomes" id="UP000827092">
    <property type="component" value="Unassembled WGS sequence"/>
</dbReference>
<dbReference type="AlphaFoldDB" id="A0AAV6VY07"/>
<evidence type="ECO:0000313" key="2">
    <source>
        <dbReference type="Proteomes" id="UP000827092"/>
    </source>
</evidence>
<gene>
    <name evidence="1" type="ORF">JTE90_022250</name>
</gene>
<protein>
    <submittedName>
        <fullName evidence="1">Uncharacterized protein</fullName>
    </submittedName>
</protein>
<organism evidence="1 2">
    <name type="scientific">Oedothorax gibbosus</name>
    <dbReference type="NCBI Taxonomy" id="931172"/>
    <lineage>
        <taxon>Eukaryota</taxon>
        <taxon>Metazoa</taxon>
        <taxon>Ecdysozoa</taxon>
        <taxon>Arthropoda</taxon>
        <taxon>Chelicerata</taxon>
        <taxon>Arachnida</taxon>
        <taxon>Araneae</taxon>
        <taxon>Araneomorphae</taxon>
        <taxon>Entelegynae</taxon>
        <taxon>Araneoidea</taxon>
        <taxon>Linyphiidae</taxon>
        <taxon>Erigoninae</taxon>
        <taxon>Oedothorax</taxon>
    </lineage>
</organism>
<name>A0AAV6VY07_9ARAC</name>
<evidence type="ECO:0000313" key="1">
    <source>
        <dbReference type="EMBL" id="KAG8200628.1"/>
    </source>
</evidence>
<dbReference type="EMBL" id="JAFNEN010000014">
    <property type="protein sequence ID" value="KAG8200628.1"/>
    <property type="molecule type" value="Genomic_DNA"/>
</dbReference>
<keyword evidence="2" id="KW-1185">Reference proteome</keyword>
<proteinExistence type="predicted"/>